<feature type="transmembrane region" description="Helical" evidence="1">
    <location>
        <begin position="153"/>
        <end position="172"/>
    </location>
</feature>
<dbReference type="HOGENOM" id="CLU_729945_0_0_1"/>
<reference evidence="2 3" key="1">
    <citation type="submission" date="2014-05" db="EMBL/GenBank/DDBJ databases">
        <title>Draft genome sequence of a rare smut relative, Tilletiaria anomala UBC 951.</title>
        <authorList>
            <consortium name="DOE Joint Genome Institute"/>
            <person name="Toome M."/>
            <person name="Kuo A."/>
            <person name="Henrissat B."/>
            <person name="Lipzen A."/>
            <person name="Tritt A."/>
            <person name="Yoshinaga Y."/>
            <person name="Zane M."/>
            <person name="Barry K."/>
            <person name="Grigoriev I.V."/>
            <person name="Spatafora J.W."/>
            <person name="Aimea M.C."/>
        </authorList>
    </citation>
    <scope>NUCLEOTIDE SEQUENCE [LARGE SCALE GENOMIC DNA]</scope>
    <source>
        <strain evidence="2 3">UBC 951</strain>
    </source>
</reference>
<feature type="transmembrane region" description="Helical" evidence="1">
    <location>
        <begin position="306"/>
        <end position="327"/>
    </location>
</feature>
<comment type="caution">
    <text evidence="2">The sequence shown here is derived from an EMBL/GenBank/DDBJ whole genome shotgun (WGS) entry which is preliminary data.</text>
</comment>
<keyword evidence="1" id="KW-0472">Membrane</keyword>
<feature type="transmembrane region" description="Helical" evidence="1">
    <location>
        <begin position="241"/>
        <end position="263"/>
    </location>
</feature>
<keyword evidence="3" id="KW-1185">Reference proteome</keyword>
<organism evidence="2 3">
    <name type="scientific">Tilletiaria anomala (strain ATCC 24038 / CBS 436.72 / UBC 951)</name>
    <dbReference type="NCBI Taxonomy" id="1037660"/>
    <lineage>
        <taxon>Eukaryota</taxon>
        <taxon>Fungi</taxon>
        <taxon>Dikarya</taxon>
        <taxon>Basidiomycota</taxon>
        <taxon>Ustilaginomycotina</taxon>
        <taxon>Exobasidiomycetes</taxon>
        <taxon>Georgefischeriales</taxon>
        <taxon>Tilletiariaceae</taxon>
        <taxon>Tilletiaria</taxon>
    </lineage>
</organism>
<dbReference type="OrthoDB" id="5399848at2759"/>
<sequence length="379" mass="41758">MYVWASSLPVHQRSSIRRDVYNSDRYSCNTKPLPDRVQSLFVHRNCTSGGPLVTSISNRLPAARHVFSSTSSVPCAPLLLFHTTPIDCRSAAPDAKMGTMISAPIYPADITSEAVYSYHPSCGYRYDNNNSSFTSPYNGTLRTCFEDVVLVPLPTWILLVLLLILFVPALVFTHKKSKSSGISARKTSLQRYAFSAQKRERRITGAKGGQGLKGEAKSDLEESNAAGQLTRGSHFTEKASGLWTALAVLFQILIIASLLMNVLEITRLALANRGVGLLPFTLAGIIVVFILYHVPLAPWVRPITNALVLVFWGLSLAFTSVQLKTLHALEPIEPRLNTEYHNADQQIDVGVIVGLYAIFVIVELLRFPMSVKEAKLVQS</sequence>
<keyword evidence="1" id="KW-1133">Transmembrane helix</keyword>
<accession>A0A066W785</accession>
<feature type="transmembrane region" description="Helical" evidence="1">
    <location>
        <begin position="275"/>
        <end position="294"/>
    </location>
</feature>
<gene>
    <name evidence="2" type="ORF">K437DRAFT_255292</name>
</gene>
<dbReference type="RefSeq" id="XP_013244397.1">
    <property type="nucleotide sequence ID" value="XM_013388943.1"/>
</dbReference>
<evidence type="ECO:0000313" key="2">
    <source>
        <dbReference type="EMBL" id="KDN49611.1"/>
    </source>
</evidence>
<evidence type="ECO:0000313" key="3">
    <source>
        <dbReference type="Proteomes" id="UP000027361"/>
    </source>
</evidence>
<dbReference type="InParanoid" id="A0A066W785"/>
<name>A0A066W785_TILAU</name>
<dbReference type="GeneID" id="25264111"/>
<protein>
    <submittedName>
        <fullName evidence="2">Uncharacterized protein</fullName>
    </submittedName>
</protein>
<dbReference type="Proteomes" id="UP000027361">
    <property type="component" value="Unassembled WGS sequence"/>
</dbReference>
<keyword evidence="1" id="KW-0812">Transmembrane</keyword>
<evidence type="ECO:0000256" key="1">
    <source>
        <dbReference type="SAM" id="Phobius"/>
    </source>
</evidence>
<feature type="transmembrane region" description="Helical" evidence="1">
    <location>
        <begin position="347"/>
        <end position="365"/>
    </location>
</feature>
<dbReference type="AlphaFoldDB" id="A0A066W785"/>
<proteinExistence type="predicted"/>
<dbReference type="EMBL" id="JMSN01000021">
    <property type="protein sequence ID" value="KDN49611.1"/>
    <property type="molecule type" value="Genomic_DNA"/>
</dbReference>